<evidence type="ECO:0000259" key="1">
    <source>
        <dbReference type="PROSITE" id="PS50181"/>
    </source>
</evidence>
<dbReference type="KEGG" id="vg:34568351"/>
<dbReference type="EMBL" id="KC977571">
    <property type="protein sequence ID" value="ATE82266.1"/>
    <property type="molecule type" value="Genomic_DNA"/>
</dbReference>
<dbReference type="RefSeq" id="YP_009430105.1">
    <property type="nucleotide sequence ID" value="NC_022098.1"/>
</dbReference>
<dbReference type="SUPFAM" id="SSF81383">
    <property type="entry name" value="F-box domain"/>
    <property type="match status" value="1"/>
</dbReference>
<organism evidence="2 3">
    <name type="scientific">Pandoravirus salinus</name>
    <dbReference type="NCBI Taxonomy" id="1349410"/>
    <lineage>
        <taxon>Viruses</taxon>
        <taxon>Pandoravirus</taxon>
    </lineage>
</organism>
<dbReference type="GeneID" id="34568351"/>
<accession>A0A291ATY6</accession>
<proteinExistence type="predicted"/>
<dbReference type="Gene3D" id="1.20.1280.50">
    <property type="match status" value="1"/>
</dbReference>
<evidence type="ECO:0000313" key="3">
    <source>
        <dbReference type="Proteomes" id="UP000204584"/>
    </source>
</evidence>
<name>A0A291ATY6_9VIRU</name>
<dbReference type="Pfam" id="PF12937">
    <property type="entry name" value="F-box-like"/>
    <property type="match status" value="1"/>
</dbReference>
<sequence length="433" mass="48395">MPRQTLASFRRRALAKRKKKICEPTTFVVSSTCTVVSRKPPHFLLSIMDIASDVTVLVDLPHEIILDIAAVMPVASVVALSTTCRALRGLTTCESLWRRLFVRDYAHLYEKGLPARPWPHRDHPDDPWHEMAVDFWNETDAIACMPPRCPPLPDLPAPFAHAFAAGKDWRWLYRVHASTIPKGCTDFTGTATYQRNSTKILCCDWINGTSRGYVSTITTDSAGGTIVEWTEDMRCPSDGAACWSVRCDANETAHQGRSDALGRNYLFSSRRDGDRRWVAFGDSGPGAFVGISRLRMRYDGCMVNGATTSITRGTIDGRIVKPIRHGKVHGVVHNIWHNGDVMNTLYKDDKFIEVVDFVFLPTCPHRNYAGVKIAGRNWRVVDVVIGGGCFSVYVPEGDSDDVRLFWRYVADGLIGWHPDIRRVVLDMVAGGCL</sequence>
<reference evidence="2 3" key="1">
    <citation type="journal article" date="2013" name="Science">
        <title>Pandoraviruses: amoeba viruses with genomes up to 2.5 Mb reaching that of parasitic eukaryotes.</title>
        <authorList>
            <person name="Philippe N."/>
            <person name="Legendre M."/>
            <person name="Doutre G."/>
            <person name="Coute Y."/>
            <person name="Poirot O."/>
            <person name="Lescot M."/>
            <person name="Arslan D."/>
            <person name="Seltzer V."/>
            <person name="Bertaux L."/>
            <person name="Bruley C."/>
            <person name="Garin J."/>
            <person name="Claverie J.M."/>
            <person name="Abergel C."/>
        </authorList>
    </citation>
    <scope>NUCLEOTIDE SEQUENCE [LARGE SCALE GENOMIC DNA]</scope>
</reference>
<gene>
    <name evidence="2" type="ORF">psal_cds_1000</name>
</gene>
<protein>
    <submittedName>
        <fullName evidence="2">F-box domain containing protein</fullName>
    </submittedName>
</protein>
<dbReference type="InterPro" id="IPR001810">
    <property type="entry name" value="F-box_dom"/>
</dbReference>
<dbReference type="InterPro" id="IPR036047">
    <property type="entry name" value="F-box-like_dom_sf"/>
</dbReference>
<feature type="domain" description="F-box" evidence="1">
    <location>
        <begin position="54"/>
        <end position="100"/>
    </location>
</feature>
<keyword evidence="3" id="KW-1185">Reference proteome</keyword>
<dbReference type="Proteomes" id="UP000204584">
    <property type="component" value="Segment"/>
</dbReference>
<evidence type="ECO:0000313" key="2">
    <source>
        <dbReference type="EMBL" id="ATE82266.1"/>
    </source>
</evidence>
<dbReference type="PROSITE" id="PS50181">
    <property type="entry name" value="FBOX"/>
    <property type="match status" value="1"/>
</dbReference>